<dbReference type="EMBL" id="NAFK01000155">
    <property type="protein sequence ID" value="OSJ30086.1"/>
    <property type="molecule type" value="Genomic_DNA"/>
</dbReference>
<dbReference type="AlphaFoldDB" id="A0A1X3G7Q1"/>
<dbReference type="GO" id="GO:0003677">
    <property type="term" value="F:DNA binding"/>
    <property type="evidence" value="ECO:0007669"/>
    <property type="project" value="UniProtKB-KW"/>
</dbReference>
<protein>
    <submittedName>
        <fullName evidence="8">LysR family transcriptional regulator</fullName>
    </submittedName>
</protein>
<sequence length="316" mass="34897">MLNHISLSKVDLNLLLVFHTVLEESHVARAASRLNITPSAVSHSLGRLRHLFNDPLFLRTPKGVVPTERALELGEPVGDILSRVGRVFASATPFDATTSSRRFSIGAPDAIMDTVMGPFAGRLRRKAPRADLSLIHLMPGRHASAVEHPWRSSLEKLEKREIDLAILPLGTVPTRFQARKLYDECFVVAMRKGNGFARAPTIAAFCRAQHLLVSLDGDPRGFVDQLLEKRGLQRRIVLTVPTFMMALTQISNSDLIATLPRRLVERYAARFALQLVELPLKRKSDAIMAITTKAAMMDAGIAWLTEEIAAEVGSLS</sequence>
<dbReference type="InterPro" id="IPR036388">
    <property type="entry name" value="WH-like_DNA-bd_sf"/>
</dbReference>
<dbReference type="Proteomes" id="UP000193553">
    <property type="component" value="Unassembled WGS sequence"/>
</dbReference>
<dbReference type="SUPFAM" id="SSF53850">
    <property type="entry name" value="Periplasmic binding protein-like II"/>
    <property type="match status" value="1"/>
</dbReference>
<evidence type="ECO:0000313" key="9">
    <source>
        <dbReference type="EMBL" id="OSJ30086.1"/>
    </source>
</evidence>
<dbReference type="PANTHER" id="PTHR30118">
    <property type="entry name" value="HTH-TYPE TRANSCRIPTIONAL REGULATOR LEUO-RELATED"/>
    <property type="match status" value="1"/>
</dbReference>
<dbReference type="RefSeq" id="WP_085361133.1">
    <property type="nucleotide sequence ID" value="NZ_NAFC01000086.1"/>
</dbReference>
<dbReference type="PANTHER" id="PTHR30118:SF15">
    <property type="entry name" value="TRANSCRIPTIONAL REGULATORY PROTEIN"/>
    <property type="match status" value="1"/>
</dbReference>
<accession>A0A1X3G7Q1</accession>
<dbReference type="InterPro" id="IPR005119">
    <property type="entry name" value="LysR_subst-bd"/>
</dbReference>
<dbReference type="InterPro" id="IPR037402">
    <property type="entry name" value="YidZ_PBP2"/>
</dbReference>
<dbReference type="EMBL" id="NAFI01000182">
    <property type="protein sequence ID" value="OSJ05543.1"/>
    <property type="molecule type" value="Genomic_DNA"/>
</dbReference>
<dbReference type="InterPro" id="IPR036390">
    <property type="entry name" value="WH_DNA-bd_sf"/>
</dbReference>
<feature type="domain" description="HTH lysR-type" evidence="7">
    <location>
        <begin position="10"/>
        <end position="67"/>
    </location>
</feature>
<evidence type="ECO:0000256" key="3">
    <source>
        <dbReference type="ARBA" id="ARBA00022458"/>
    </source>
</evidence>
<evidence type="ECO:0000256" key="6">
    <source>
        <dbReference type="ARBA" id="ARBA00023163"/>
    </source>
</evidence>
<dbReference type="Gene3D" id="1.10.10.10">
    <property type="entry name" value="Winged helix-like DNA-binding domain superfamily/Winged helix DNA-binding domain"/>
    <property type="match status" value="1"/>
</dbReference>
<comment type="caution">
    <text evidence="8">The sequence shown here is derived from an EMBL/GenBank/DDBJ whole genome shotgun (WGS) entry which is preliminary data.</text>
</comment>
<dbReference type="Pfam" id="PF03466">
    <property type="entry name" value="LysR_substrate"/>
    <property type="match status" value="1"/>
</dbReference>
<organism evidence="8 10">
    <name type="scientific">Bradyrhizobium canariense</name>
    <dbReference type="NCBI Taxonomy" id="255045"/>
    <lineage>
        <taxon>Bacteria</taxon>
        <taxon>Pseudomonadati</taxon>
        <taxon>Pseudomonadota</taxon>
        <taxon>Alphaproteobacteria</taxon>
        <taxon>Hyphomicrobiales</taxon>
        <taxon>Nitrobacteraceae</taxon>
        <taxon>Bradyrhizobium</taxon>
    </lineage>
</organism>
<dbReference type="OrthoDB" id="8339333at2"/>
<evidence type="ECO:0000256" key="2">
    <source>
        <dbReference type="ARBA" id="ARBA00009437"/>
    </source>
</evidence>
<evidence type="ECO:0000313" key="8">
    <source>
        <dbReference type="EMBL" id="OSJ05543.1"/>
    </source>
</evidence>
<dbReference type="SUPFAM" id="SSF46785">
    <property type="entry name" value="Winged helix' DNA-binding domain"/>
    <property type="match status" value="1"/>
</dbReference>
<dbReference type="InterPro" id="IPR000847">
    <property type="entry name" value="LysR_HTH_N"/>
</dbReference>
<evidence type="ECO:0000259" key="7">
    <source>
        <dbReference type="PROSITE" id="PS50931"/>
    </source>
</evidence>
<dbReference type="InterPro" id="IPR050389">
    <property type="entry name" value="LysR-type_TF"/>
</dbReference>
<comment type="similarity">
    <text evidence="2">Belongs to the LysR transcriptional regulatory family.</text>
</comment>
<dbReference type="Pfam" id="PF00126">
    <property type="entry name" value="HTH_1"/>
    <property type="match status" value="1"/>
</dbReference>
<keyword evidence="3" id="KW-0536">Nodulation</keyword>
<reference evidence="10 11" key="1">
    <citation type="submission" date="2017-03" db="EMBL/GenBank/DDBJ databases">
        <title>Whole genome sequences of fourteen strains of Bradyrhizobium canariense and one strain of Bradyrhizobium japonicum isolated from Lupinus (Papilionoideae: Genisteae) species in Algeria.</title>
        <authorList>
            <person name="Crovadore J."/>
            <person name="Chekireb D."/>
            <person name="Brachmann A."/>
            <person name="Chablais R."/>
            <person name="Cochard B."/>
            <person name="Lefort F."/>
        </authorList>
    </citation>
    <scope>NUCLEOTIDE SEQUENCE [LARGE SCALE GENOMIC DNA]</scope>
    <source>
        <strain evidence="8 10">UBMA195</strain>
        <strain evidence="9 11">UBMAN05</strain>
    </source>
</reference>
<keyword evidence="11" id="KW-1185">Reference proteome</keyword>
<dbReference type="CDD" id="cd08417">
    <property type="entry name" value="PBP2_Nitroaromatics_like"/>
    <property type="match status" value="1"/>
</dbReference>
<evidence type="ECO:0000313" key="11">
    <source>
        <dbReference type="Proteomes" id="UP000193884"/>
    </source>
</evidence>
<dbReference type="Gene3D" id="3.40.190.10">
    <property type="entry name" value="Periplasmic binding protein-like II"/>
    <property type="match status" value="2"/>
</dbReference>
<keyword evidence="5" id="KW-0238">DNA-binding</keyword>
<evidence type="ECO:0000256" key="5">
    <source>
        <dbReference type="ARBA" id="ARBA00023125"/>
    </source>
</evidence>
<keyword evidence="4" id="KW-0805">Transcription regulation</keyword>
<evidence type="ECO:0000256" key="4">
    <source>
        <dbReference type="ARBA" id="ARBA00023015"/>
    </source>
</evidence>
<evidence type="ECO:0000256" key="1">
    <source>
        <dbReference type="ARBA" id="ARBA00003502"/>
    </source>
</evidence>
<evidence type="ECO:0000313" key="10">
    <source>
        <dbReference type="Proteomes" id="UP000193553"/>
    </source>
</evidence>
<dbReference type="Proteomes" id="UP000193884">
    <property type="component" value="Unassembled WGS sequence"/>
</dbReference>
<dbReference type="PROSITE" id="PS50931">
    <property type="entry name" value="HTH_LYSR"/>
    <property type="match status" value="1"/>
</dbReference>
<comment type="function">
    <text evidence="1">NodD regulates the expression of the nodABCFE genes which encode other nodulation proteins. NodD is also a negative regulator of its own expression. Binds flavonoids as inducers.</text>
</comment>
<dbReference type="GO" id="GO:0003700">
    <property type="term" value="F:DNA-binding transcription factor activity"/>
    <property type="evidence" value="ECO:0007669"/>
    <property type="project" value="InterPro"/>
</dbReference>
<name>A0A1X3G7Q1_9BRAD</name>
<gene>
    <name evidence="9" type="ORF">BST63_13240</name>
    <name evidence="8" type="ORF">BSZ18_25600</name>
</gene>
<keyword evidence="6" id="KW-0804">Transcription</keyword>
<proteinExistence type="inferred from homology"/>